<dbReference type="PROSITE" id="PS51257">
    <property type="entry name" value="PROKAR_LIPOPROTEIN"/>
    <property type="match status" value="1"/>
</dbReference>
<dbReference type="RefSeq" id="WP_183984695.1">
    <property type="nucleotide sequence ID" value="NZ_JACHHG010000002.1"/>
</dbReference>
<feature type="chain" id="PRO_5032861064" description="Lipoprotein" evidence="1">
    <location>
        <begin position="21"/>
        <end position="112"/>
    </location>
</feature>
<keyword evidence="3" id="KW-1185">Reference proteome</keyword>
<dbReference type="Proteomes" id="UP000569951">
    <property type="component" value="Unassembled WGS sequence"/>
</dbReference>
<dbReference type="EMBL" id="JACHHG010000002">
    <property type="protein sequence ID" value="MBB6097370.1"/>
    <property type="molecule type" value="Genomic_DNA"/>
</dbReference>
<evidence type="ECO:0008006" key="4">
    <source>
        <dbReference type="Google" id="ProtNLM"/>
    </source>
</evidence>
<gene>
    <name evidence="2" type="ORF">HNR42_000784</name>
</gene>
<evidence type="ECO:0000256" key="1">
    <source>
        <dbReference type="SAM" id="SignalP"/>
    </source>
</evidence>
<protein>
    <recommendedName>
        <fullName evidence="4">Lipoprotein</fullName>
    </recommendedName>
</protein>
<comment type="caution">
    <text evidence="2">The sequence shown here is derived from an EMBL/GenBank/DDBJ whole genome shotgun (WGS) entry which is preliminary data.</text>
</comment>
<evidence type="ECO:0000313" key="3">
    <source>
        <dbReference type="Proteomes" id="UP000569951"/>
    </source>
</evidence>
<name>A0A841HYS4_9DEIO</name>
<keyword evidence="1" id="KW-0732">Signal</keyword>
<feature type="signal peptide" evidence="1">
    <location>
        <begin position="1"/>
        <end position="20"/>
    </location>
</feature>
<proteinExistence type="predicted"/>
<accession>A0A841HYS4</accession>
<organism evidence="2 3">
    <name type="scientific">Deinobacterium chartae</name>
    <dbReference type="NCBI Taxonomy" id="521158"/>
    <lineage>
        <taxon>Bacteria</taxon>
        <taxon>Thermotogati</taxon>
        <taxon>Deinococcota</taxon>
        <taxon>Deinococci</taxon>
        <taxon>Deinococcales</taxon>
        <taxon>Deinococcaceae</taxon>
        <taxon>Deinobacterium</taxon>
    </lineage>
</organism>
<reference evidence="2 3" key="1">
    <citation type="submission" date="2020-08" db="EMBL/GenBank/DDBJ databases">
        <title>Genomic Encyclopedia of Type Strains, Phase IV (KMG-IV): sequencing the most valuable type-strain genomes for metagenomic binning, comparative biology and taxonomic classification.</title>
        <authorList>
            <person name="Goeker M."/>
        </authorList>
    </citation>
    <scope>NUCLEOTIDE SEQUENCE [LARGE SCALE GENOMIC DNA]</scope>
    <source>
        <strain evidence="2 3">DSM 21458</strain>
    </source>
</reference>
<evidence type="ECO:0000313" key="2">
    <source>
        <dbReference type="EMBL" id="MBB6097370.1"/>
    </source>
</evidence>
<dbReference type="AlphaFoldDB" id="A0A841HYS4"/>
<sequence length="112" mass="12256">MKLFLAGALLMALVAGCSKSDSKVLTMEDVMTLTQAHSLEDDSAPPECMAAACMGRSEFNPATVKLRLGSELGWDREESDGSEYTRTERLVIVLRPDLTGRSTITVYDRTQP</sequence>